<dbReference type="InterPro" id="IPR050678">
    <property type="entry name" value="DNA_Partitioning_ATPase"/>
</dbReference>
<evidence type="ECO:0000259" key="1">
    <source>
        <dbReference type="Pfam" id="PF13614"/>
    </source>
</evidence>
<dbReference type="PANTHER" id="PTHR13696">
    <property type="entry name" value="P-LOOP CONTAINING NUCLEOSIDE TRIPHOSPHATE HYDROLASE"/>
    <property type="match status" value="1"/>
</dbReference>
<dbReference type="InterPro" id="IPR027417">
    <property type="entry name" value="P-loop_NTPase"/>
</dbReference>
<dbReference type="InterPro" id="IPR025669">
    <property type="entry name" value="AAA_dom"/>
</dbReference>
<dbReference type="AlphaFoldDB" id="V4Q3V9"/>
<protein>
    <recommendedName>
        <fullName evidence="1">AAA domain-containing protein</fullName>
    </recommendedName>
</protein>
<name>V4Q3V9_9CAUL</name>
<evidence type="ECO:0000313" key="3">
    <source>
        <dbReference type="Proteomes" id="UP000017837"/>
    </source>
</evidence>
<evidence type="ECO:0000313" key="2">
    <source>
        <dbReference type="EMBL" id="ESQ92540.1"/>
    </source>
</evidence>
<reference evidence="2 3" key="1">
    <citation type="journal article" date="2014" name="Nature">
        <title>Sequential evolution of bacterial morphology by co-option of a developmental regulator.</title>
        <authorList>
            <person name="Jiang C."/>
            <person name="Brown P.J."/>
            <person name="Ducret A."/>
            <person name="Brun Y.V."/>
        </authorList>
    </citation>
    <scope>NUCLEOTIDE SEQUENCE [LARGE SCALE GENOMIC DNA]</scope>
    <source>
        <strain evidence="2 3">DSM 16100</strain>
    </source>
</reference>
<keyword evidence="3" id="KW-1185">Reference proteome</keyword>
<feature type="domain" description="AAA" evidence="1">
    <location>
        <begin position="5"/>
        <end position="69"/>
    </location>
</feature>
<dbReference type="PANTHER" id="PTHR13696:SF99">
    <property type="entry name" value="COBYRINIC ACID AC-DIAMIDE SYNTHASE"/>
    <property type="match status" value="1"/>
</dbReference>
<dbReference type="Pfam" id="PF13614">
    <property type="entry name" value="AAA_31"/>
    <property type="match status" value="1"/>
</dbReference>
<dbReference type="SUPFAM" id="SSF52540">
    <property type="entry name" value="P-loop containing nucleoside triphosphate hydrolases"/>
    <property type="match status" value="1"/>
</dbReference>
<dbReference type="PATRIC" id="fig|1121022.4.peg.1577"/>
<sequence length="159" mass="17812">MVCATDRYDVCVIDTNPNPDIRYAAAMIAADHVLSPIQLNQEAIDGIGALFNHARYGLGKIKATFNPNLNFMGILPNLVEPTPFQRNNFAQIVRHFPQHLLEIQSMPKLFALIQKRSVIAEAQASGQFVADMRKTAARDTWREIKPVLDLIARKLSKEA</sequence>
<dbReference type="Proteomes" id="UP000017837">
    <property type="component" value="Unassembled WGS sequence"/>
</dbReference>
<dbReference type="STRING" id="1121022.GCA_000376105_02714"/>
<dbReference type="eggNOG" id="COG1192">
    <property type="taxonomic scope" value="Bacteria"/>
</dbReference>
<dbReference type="EMBL" id="AWGB01000012">
    <property type="protein sequence ID" value="ESQ92540.1"/>
    <property type="molecule type" value="Genomic_DNA"/>
</dbReference>
<gene>
    <name evidence="2" type="ORF">ABENE_07845</name>
</gene>
<accession>V4Q3V9</accession>
<dbReference type="CDD" id="cd02042">
    <property type="entry name" value="ParAB_family"/>
    <property type="match status" value="1"/>
</dbReference>
<proteinExistence type="predicted"/>
<dbReference type="Gene3D" id="3.40.50.300">
    <property type="entry name" value="P-loop containing nucleotide triphosphate hydrolases"/>
    <property type="match status" value="1"/>
</dbReference>
<comment type="caution">
    <text evidence="2">The sequence shown here is derived from an EMBL/GenBank/DDBJ whole genome shotgun (WGS) entry which is preliminary data.</text>
</comment>
<organism evidence="2 3">
    <name type="scientific">Asticcacaulis benevestitus DSM 16100 = ATCC BAA-896</name>
    <dbReference type="NCBI Taxonomy" id="1121022"/>
    <lineage>
        <taxon>Bacteria</taxon>
        <taxon>Pseudomonadati</taxon>
        <taxon>Pseudomonadota</taxon>
        <taxon>Alphaproteobacteria</taxon>
        <taxon>Caulobacterales</taxon>
        <taxon>Caulobacteraceae</taxon>
        <taxon>Asticcacaulis</taxon>
    </lineage>
</organism>